<feature type="binding site" evidence="14">
    <location>
        <begin position="120"/>
        <end position="126"/>
    </location>
    <ligand>
        <name>ATP</name>
        <dbReference type="ChEBI" id="CHEBI:30616"/>
    </ligand>
</feature>
<dbReference type="InterPro" id="IPR005758">
    <property type="entry name" value="UDP-N-AcMur_Ala_ligase_MurC"/>
</dbReference>
<dbReference type="RefSeq" id="WP_013187060.1">
    <property type="nucleotide sequence ID" value="NC_014230.1"/>
</dbReference>
<gene>
    <name evidence="14" type="primary">murC</name>
    <name evidence="18" type="ordered locus">CA2559_06515</name>
</gene>
<dbReference type="Proteomes" id="UP000002297">
    <property type="component" value="Chromosome"/>
</dbReference>
<dbReference type="InterPro" id="IPR004101">
    <property type="entry name" value="Mur_ligase_C"/>
</dbReference>
<evidence type="ECO:0000256" key="14">
    <source>
        <dbReference type="HAMAP-Rule" id="MF_00046"/>
    </source>
</evidence>
<dbReference type="GO" id="GO:0005524">
    <property type="term" value="F:ATP binding"/>
    <property type="evidence" value="ECO:0007669"/>
    <property type="project" value="UniProtKB-UniRule"/>
</dbReference>
<comment type="function">
    <text evidence="14">Cell wall formation.</text>
</comment>
<evidence type="ECO:0000256" key="5">
    <source>
        <dbReference type="ARBA" id="ARBA00022598"/>
    </source>
</evidence>
<comment type="pathway">
    <text evidence="2 14">Cell wall biogenesis; peptidoglycan biosynthesis.</text>
</comment>
<dbReference type="KEGG" id="cat:CA2559_06515"/>
<evidence type="ECO:0000256" key="8">
    <source>
        <dbReference type="ARBA" id="ARBA00022840"/>
    </source>
</evidence>
<evidence type="ECO:0000313" key="19">
    <source>
        <dbReference type="Proteomes" id="UP000002297"/>
    </source>
</evidence>
<comment type="catalytic activity">
    <reaction evidence="13 14">
        <text>UDP-N-acetyl-alpha-D-muramate + L-alanine + ATP = UDP-N-acetyl-alpha-D-muramoyl-L-alanine + ADP + phosphate + H(+)</text>
        <dbReference type="Rhea" id="RHEA:23372"/>
        <dbReference type="ChEBI" id="CHEBI:15378"/>
        <dbReference type="ChEBI" id="CHEBI:30616"/>
        <dbReference type="ChEBI" id="CHEBI:43474"/>
        <dbReference type="ChEBI" id="CHEBI:57972"/>
        <dbReference type="ChEBI" id="CHEBI:70757"/>
        <dbReference type="ChEBI" id="CHEBI:83898"/>
        <dbReference type="ChEBI" id="CHEBI:456216"/>
        <dbReference type="EC" id="6.3.2.8"/>
    </reaction>
</comment>
<protein>
    <recommendedName>
        <fullName evidence="3 14">UDP-N-acetylmuramate--L-alanine ligase</fullName>
        <ecNumber evidence="3 14">6.3.2.8</ecNumber>
    </recommendedName>
    <alternativeName>
        <fullName evidence="14">UDP-N-acetylmuramoyl-L-alanine synthetase</fullName>
    </alternativeName>
</protein>
<evidence type="ECO:0000256" key="7">
    <source>
        <dbReference type="ARBA" id="ARBA00022741"/>
    </source>
</evidence>
<dbReference type="Pfam" id="PF02875">
    <property type="entry name" value="Mur_ligase_C"/>
    <property type="match status" value="1"/>
</dbReference>
<evidence type="ECO:0000256" key="9">
    <source>
        <dbReference type="ARBA" id="ARBA00022960"/>
    </source>
</evidence>
<feature type="domain" description="Mur ligase N-terminal catalytic" evidence="15">
    <location>
        <begin position="10"/>
        <end position="112"/>
    </location>
</feature>
<dbReference type="Gene3D" id="3.40.50.720">
    <property type="entry name" value="NAD(P)-binding Rossmann-like Domain"/>
    <property type="match status" value="1"/>
</dbReference>
<dbReference type="GO" id="GO:0009252">
    <property type="term" value="P:peptidoglycan biosynthetic process"/>
    <property type="evidence" value="ECO:0007669"/>
    <property type="project" value="UniProtKB-UniRule"/>
</dbReference>
<keyword evidence="7 14" id="KW-0547">Nucleotide-binding</keyword>
<keyword evidence="6 14" id="KW-0132">Cell division</keyword>
<evidence type="ECO:0000256" key="1">
    <source>
        <dbReference type="ARBA" id="ARBA00004496"/>
    </source>
</evidence>
<accession>A3U825</accession>
<comment type="subcellular location">
    <subcellularLocation>
        <location evidence="1 14">Cytoplasm</location>
    </subcellularLocation>
</comment>
<dbReference type="GO" id="GO:0008763">
    <property type="term" value="F:UDP-N-acetylmuramate-L-alanine ligase activity"/>
    <property type="evidence" value="ECO:0007669"/>
    <property type="project" value="UniProtKB-UniRule"/>
</dbReference>
<evidence type="ECO:0000259" key="17">
    <source>
        <dbReference type="Pfam" id="PF08245"/>
    </source>
</evidence>
<keyword evidence="9 14" id="KW-0133">Cell shape</keyword>
<dbReference type="GeneID" id="89453083"/>
<dbReference type="SUPFAM" id="SSF53244">
    <property type="entry name" value="MurD-like peptide ligases, peptide-binding domain"/>
    <property type="match status" value="1"/>
</dbReference>
<evidence type="ECO:0000256" key="4">
    <source>
        <dbReference type="ARBA" id="ARBA00022490"/>
    </source>
</evidence>
<dbReference type="Pfam" id="PF08245">
    <property type="entry name" value="Mur_ligase_M"/>
    <property type="match status" value="1"/>
</dbReference>
<dbReference type="OrthoDB" id="9804126at2"/>
<keyword evidence="4 14" id="KW-0963">Cytoplasm</keyword>
<keyword evidence="8 14" id="KW-0067">ATP-binding</keyword>
<evidence type="ECO:0000259" key="15">
    <source>
        <dbReference type="Pfam" id="PF01225"/>
    </source>
</evidence>
<keyword evidence="11 14" id="KW-0131">Cell cycle</keyword>
<dbReference type="GO" id="GO:0008360">
    <property type="term" value="P:regulation of cell shape"/>
    <property type="evidence" value="ECO:0007669"/>
    <property type="project" value="UniProtKB-KW"/>
</dbReference>
<name>A3U825_CROAH</name>
<dbReference type="SUPFAM" id="SSF51984">
    <property type="entry name" value="MurCD N-terminal domain"/>
    <property type="match status" value="1"/>
</dbReference>
<dbReference type="InterPro" id="IPR050061">
    <property type="entry name" value="MurCDEF_pg_biosynth"/>
</dbReference>
<keyword evidence="10 14" id="KW-0573">Peptidoglycan synthesis</keyword>
<evidence type="ECO:0000256" key="12">
    <source>
        <dbReference type="ARBA" id="ARBA00023316"/>
    </source>
</evidence>
<dbReference type="UniPathway" id="UPA00219"/>
<dbReference type="GO" id="GO:0051301">
    <property type="term" value="P:cell division"/>
    <property type="evidence" value="ECO:0007669"/>
    <property type="project" value="UniProtKB-KW"/>
</dbReference>
<dbReference type="STRING" id="216432.CA2559_06515"/>
<dbReference type="GO" id="GO:0071555">
    <property type="term" value="P:cell wall organization"/>
    <property type="evidence" value="ECO:0007669"/>
    <property type="project" value="UniProtKB-KW"/>
</dbReference>
<dbReference type="InterPro" id="IPR036615">
    <property type="entry name" value="Mur_ligase_C_dom_sf"/>
</dbReference>
<evidence type="ECO:0000256" key="11">
    <source>
        <dbReference type="ARBA" id="ARBA00023306"/>
    </source>
</evidence>
<reference evidence="18 19" key="1">
    <citation type="journal article" date="2010" name="J. Bacteriol.">
        <title>The complete genome sequence of Croceibacter atlanticus HTCC2559T.</title>
        <authorList>
            <person name="Oh H.M."/>
            <person name="Kang I."/>
            <person name="Ferriera S."/>
            <person name="Giovannoni S.J."/>
            <person name="Cho J.C."/>
        </authorList>
    </citation>
    <scope>NUCLEOTIDE SEQUENCE [LARGE SCALE GENOMIC DNA]</scope>
    <source>
        <strain evidence="19">ATCC BAA-628 / HTCC2559 / KCTC 12090</strain>
    </source>
</reference>
<keyword evidence="5 14" id="KW-0436">Ligase</keyword>
<evidence type="ECO:0000256" key="10">
    <source>
        <dbReference type="ARBA" id="ARBA00022984"/>
    </source>
</evidence>
<feature type="domain" description="Mur ligase central" evidence="17">
    <location>
        <begin position="118"/>
        <end position="287"/>
    </location>
</feature>
<feature type="domain" description="Mur ligase C-terminal" evidence="16">
    <location>
        <begin position="309"/>
        <end position="436"/>
    </location>
</feature>
<comment type="similarity">
    <text evidence="14">Belongs to the MurCDEF family.</text>
</comment>
<dbReference type="eggNOG" id="COG0773">
    <property type="taxonomic scope" value="Bacteria"/>
</dbReference>
<organism evidence="18 19">
    <name type="scientific">Croceibacter atlanticus (strain ATCC BAA-628 / JCM 21780 / CIP 108009 / IAM 15332 / KCTC 12090 / HTCC2559)</name>
    <dbReference type="NCBI Taxonomy" id="216432"/>
    <lineage>
        <taxon>Bacteria</taxon>
        <taxon>Pseudomonadati</taxon>
        <taxon>Bacteroidota</taxon>
        <taxon>Flavobacteriia</taxon>
        <taxon>Flavobacteriales</taxon>
        <taxon>Flavobacteriaceae</taxon>
        <taxon>Croceibacter</taxon>
    </lineage>
</organism>
<keyword evidence="19" id="KW-1185">Reference proteome</keyword>
<dbReference type="SUPFAM" id="SSF53623">
    <property type="entry name" value="MurD-like peptide ligases, catalytic domain"/>
    <property type="match status" value="1"/>
</dbReference>
<keyword evidence="12 14" id="KW-0961">Cell wall biogenesis/degradation</keyword>
<evidence type="ECO:0000259" key="16">
    <source>
        <dbReference type="Pfam" id="PF02875"/>
    </source>
</evidence>
<evidence type="ECO:0000313" key="18">
    <source>
        <dbReference type="EMBL" id="EAP88392.1"/>
    </source>
</evidence>
<evidence type="ECO:0000256" key="2">
    <source>
        <dbReference type="ARBA" id="ARBA00004752"/>
    </source>
</evidence>
<dbReference type="EMBL" id="CP002046">
    <property type="protein sequence ID" value="EAP88392.1"/>
    <property type="molecule type" value="Genomic_DNA"/>
</dbReference>
<dbReference type="InterPro" id="IPR013221">
    <property type="entry name" value="Mur_ligase_cen"/>
</dbReference>
<sequence length="451" mass="49489">MNTQNNITHYFFIGIGGIGMSGLARYFKARGFAVSGYDKTPSSMTKALENEGIPVVFNASLSAVPKGFLNKETTQIVYTPAIPKSQEQFVYFKEQNFSVKKRAEVLGDVTKNQNTLAVAGTHGKTTTTSILAHLLKDSGLNITAFLGGVSENYNTNFINDGLDAIVVEADEFDRSFMHLSPNKIAITSMDADHLDIYGSAEELSHTFKGFADLVKDKSNVFLAKGLPLKGISISVDGNADITAEDITIKDGSYRFNLRLQDNIIKGFEFNLPGKHNLQNAVTALALAAPFVSPSNSLTKALASFKGVQRRFTYRIKSEKLTIIDDYAHHPSEINAVNQAVREMHPNKKVLAVFQPHLFSRTRDFINEFAESLSKFDSVVLLDIYPAREEPIDGITSQALLKLIANPNKKIIGKVDLIKEVKATSAEVVAMMGAGDIGEEILKVTKAMRNED</sequence>
<dbReference type="PANTHER" id="PTHR43445:SF3">
    <property type="entry name" value="UDP-N-ACETYLMURAMATE--L-ALANINE LIGASE"/>
    <property type="match status" value="1"/>
</dbReference>
<evidence type="ECO:0000256" key="3">
    <source>
        <dbReference type="ARBA" id="ARBA00012211"/>
    </source>
</evidence>
<dbReference type="Gene3D" id="3.40.1190.10">
    <property type="entry name" value="Mur-like, catalytic domain"/>
    <property type="match status" value="1"/>
</dbReference>
<dbReference type="Gene3D" id="3.90.190.20">
    <property type="entry name" value="Mur ligase, C-terminal domain"/>
    <property type="match status" value="1"/>
</dbReference>
<evidence type="ECO:0000256" key="13">
    <source>
        <dbReference type="ARBA" id="ARBA00047833"/>
    </source>
</evidence>
<dbReference type="PANTHER" id="PTHR43445">
    <property type="entry name" value="UDP-N-ACETYLMURAMATE--L-ALANINE LIGASE-RELATED"/>
    <property type="match status" value="1"/>
</dbReference>
<dbReference type="NCBIfam" id="TIGR01082">
    <property type="entry name" value="murC"/>
    <property type="match status" value="1"/>
</dbReference>
<dbReference type="InterPro" id="IPR000713">
    <property type="entry name" value="Mur_ligase_N"/>
</dbReference>
<proteinExistence type="inferred from homology"/>
<evidence type="ECO:0000256" key="6">
    <source>
        <dbReference type="ARBA" id="ARBA00022618"/>
    </source>
</evidence>
<dbReference type="EC" id="6.3.2.8" evidence="3 14"/>
<dbReference type="HAMAP" id="MF_00046">
    <property type="entry name" value="MurC"/>
    <property type="match status" value="1"/>
</dbReference>
<dbReference type="HOGENOM" id="CLU_028104_2_2_10"/>
<dbReference type="AlphaFoldDB" id="A3U825"/>
<dbReference type="Pfam" id="PF01225">
    <property type="entry name" value="Mur_ligase"/>
    <property type="match status" value="1"/>
</dbReference>
<dbReference type="GO" id="GO:0005737">
    <property type="term" value="C:cytoplasm"/>
    <property type="evidence" value="ECO:0007669"/>
    <property type="project" value="UniProtKB-SubCell"/>
</dbReference>
<dbReference type="InterPro" id="IPR036565">
    <property type="entry name" value="Mur-like_cat_sf"/>
</dbReference>